<gene>
    <name evidence="3" type="ordered locus">Metme_4286</name>
</gene>
<evidence type="ECO:0000313" key="3">
    <source>
        <dbReference type="EMBL" id="AEG02636.1"/>
    </source>
</evidence>
<dbReference type="Gene3D" id="3.90.930.50">
    <property type="match status" value="1"/>
</dbReference>
<dbReference type="AlphaFoldDB" id="G0A2X7"/>
<dbReference type="HOGENOM" id="CLU_096334_1_0_6"/>
<dbReference type="InterPro" id="IPR054098">
    <property type="entry name" value="NGO1945-like_C"/>
</dbReference>
<dbReference type="Pfam" id="PF22106">
    <property type="entry name" value="NGO1945_C"/>
    <property type="match status" value="1"/>
</dbReference>
<accession>G0A2X7</accession>
<keyword evidence="4" id="KW-1185">Reference proteome</keyword>
<evidence type="ECO:0000259" key="1">
    <source>
        <dbReference type="Pfam" id="PF09836"/>
    </source>
</evidence>
<dbReference type="eggNOG" id="COG3219">
    <property type="taxonomic scope" value="Bacteria"/>
</dbReference>
<dbReference type="InterPro" id="IPR044922">
    <property type="entry name" value="DUF2063_N_sf"/>
</dbReference>
<dbReference type="InterPro" id="IPR018640">
    <property type="entry name" value="DUF2063"/>
</dbReference>
<reference evidence="4" key="3">
    <citation type="submission" date="2011-05" db="EMBL/GenBank/DDBJ databases">
        <title>Complete sequence of Methylomonas methanica MC09.</title>
        <authorList>
            <consortium name="US DOE Joint Genome Institute"/>
            <person name="Lucas S."/>
            <person name="Han J."/>
            <person name="Lapidus A."/>
            <person name="Cheng J.-F."/>
            <person name="Goodwin L."/>
            <person name="Pitluck S."/>
            <person name="Peters L."/>
            <person name="Mikhailova N."/>
            <person name="Teshima H."/>
            <person name="Han C."/>
            <person name="Tapia R."/>
            <person name="Land M."/>
            <person name="Hauser L."/>
            <person name="Kyrpides N."/>
            <person name="Ivanova N."/>
            <person name="Pagani I."/>
            <person name="Stein L."/>
            <person name="Woyke T."/>
        </authorList>
    </citation>
    <scope>NUCLEOTIDE SEQUENCE [LARGE SCALE GENOMIC DNA]</scope>
    <source>
        <strain evidence="4">MC09</strain>
    </source>
</reference>
<feature type="domain" description="Putative DNA-binding" evidence="1">
    <location>
        <begin position="7"/>
        <end position="92"/>
    </location>
</feature>
<dbReference type="Pfam" id="PF09836">
    <property type="entry name" value="DUF2063"/>
    <property type="match status" value="1"/>
</dbReference>
<dbReference type="Gene3D" id="1.10.150.690">
    <property type="entry name" value="DUF2063"/>
    <property type="match status" value="1"/>
</dbReference>
<dbReference type="EMBL" id="CP002738">
    <property type="protein sequence ID" value="AEG02636.1"/>
    <property type="molecule type" value="Genomic_DNA"/>
</dbReference>
<reference key="2">
    <citation type="submission" date="2011-05" db="EMBL/GenBank/DDBJ databases">
        <title>Complete genome sequence of the aerobic marine methanotroph Methylomonas methanica MC09.</title>
        <authorList>
            <person name="Boden R."/>
            <person name="Cunliffe M."/>
            <person name="Scanlan J."/>
            <person name="Moussard H."/>
            <person name="Kits K.D."/>
            <person name="Klotz M."/>
            <person name="Jetten M."/>
            <person name="Vuilleumier S."/>
            <person name="Han J."/>
            <person name="Peters L."/>
            <person name="Mikhailova N."/>
            <person name="Teshima H."/>
            <person name="Tapia R."/>
            <person name="Kyrpides N."/>
            <person name="Ivanova N."/>
            <person name="Pagani I."/>
            <person name="Cheng J.-F."/>
            <person name="Goodwin L."/>
            <person name="Han C."/>
            <person name="Hauser L."/>
            <person name="Land M."/>
            <person name="Lapidus A."/>
            <person name="Lucas S."/>
            <person name="Pitluck S."/>
            <person name="Woyke T."/>
            <person name="Stein L.Y."/>
            <person name="Murrell C."/>
        </authorList>
    </citation>
    <scope>NUCLEOTIDE SEQUENCE</scope>
    <source>
        <strain>MC09</strain>
    </source>
</reference>
<dbReference type="OrthoDB" id="4146344at2"/>
<name>G0A2X7_METMM</name>
<reference evidence="3 4" key="1">
    <citation type="journal article" date="2011" name="J. Bacteriol.">
        <title>Complete Genome Sequence of the Aerobic Marine Methanotroph Methylomonas methanica MC09.</title>
        <authorList>
            <person name="Boden R."/>
            <person name="Cunliffe M."/>
            <person name="Scanlan J."/>
            <person name="Moussard H."/>
            <person name="Kits K.D."/>
            <person name="Klotz M.G."/>
            <person name="Jetten M.S."/>
            <person name="Vuilleumier S."/>
            <person name="Han J."/>
            <person name="Peters L."/>
            <person name="Mikhailova N."/>
            <person name="Teshima H."/>
            <person name="Tapia R."/>
            <person name="Kyrpides N."/>
            <person name="Ivanova N."/>
            <person name="Pagani I."/>
            <person name="Cheng J.F."/>
            <person name="Goodwin L."/>
            <person name="Han C."/>
            <person name="Hauser L."/>
            <person name="Land M.L."/>
            <person name="Lapidus A."/>
            <person name="Lucas S."/>
            <person name="Pitluck S."/>
            <person name="Woyke T."/>
            <person name="Stein L."/>
            <person name="Murrell J.C."/>
        </authorList>
    </citation>
    <scope>NUCLEOTIDE SEQUENCE [LARGE SCALE GENOMIC DNA]</scope>
    <source>
        <strain evidence="3 4">MC09</strain>
    </source>
</reference>
<protein>
    <submittedName>
        <fullName evidence="3">Uncharacterized protein</fullName>
    </submittedName>
</protein>
<sequence>MNSLQTQQRAFLDYIRRPHAAEVPEGFVPERLAVYVELLYNKFDESLTACFPVIHSLLARDEWRALLLEFIAEHRCRSPYFRQIPDEFIQYLLHERQPAGDKPFLGELAHFEWMELQLSIAEAASVSVKALTDQQLLDDVPLFTPVKQLLHYHWPVQDIGPTFQPKTPPTSPTHILGFRDSYDQVQFIALNPATARLVRLLCNGYTGRQALDNLGSGLDKAAAMQFMQFGLQALAELHHRGAIVDTRPANASGAHL</sequence>
<evidence type="ECO:0000259" key="2">
    <source>
        <dbReference type="Pfam" id="PF22106"/>
    </source>
</evidence>
<evidence type="ECO:0000313" key="4">
    <source>
        <dbReference type="Proteomes" id="UP000008888"/>
    </source>
</evidence>
<dbReference type="STRING" id="857087.Metme_4286"/>
<dbReference type="Proteomes" id="UP000008888">
    <property type="component" value="Chromosome"/>
</dbReference>
<proteinExistence type="predicted"/>
<dbReference type="RefSeq" id="WP_013820851.1">
    <property type="nucleotide sequence ID" value="NC_015572.1"/>
</dbReference>
<feature type="domain" description="NGO1945-like C-terminal" evidence="2">
    <location>
        <begin position="145"/>
        <end position="238"/>
    </location>
</feature>
<organism evidence="3 4">
    <name type="scientific">Methylomonas methanica (strain DSM 25384 / MC09)</name>
    <dbReference type="NCBI Taxonomy" id="857087"/>
    <lineage>
        <taxon>Bacteria</taxon>
        <taxon>Pseudomonadati</taxon>
        <taxon>Pseudomonadota</taxon>
        <taxon>Gammaproteobacteria</taxon>
        <taxon>Methylococcales</taxon>
        <taxon>Methylococcaceae</taxon>
        <taxon>Methylomonas</taxon>
    </lineage>
</organism>
<dbReference type="KEGG" id="mmt:Metme_4286"/>